<evidence type="ECO:0000256" key="3">
    <source>
        <dbReference type="ARBA" id="ARBA00001936"/>
    </source>
</evidence>
<dbReference type="GO" id="GO:0000287">
    <property type="term" value="F:magnesium ion binding"/>
    <property type="evidence" value="ECO:0007669"/>
    <property type="project" value="TreeGrafter"/>
</dbReference>
<feature type="domain" description="Tryptophan synthase beta chain-like PALP" evidence="9">
    <location>
        <begin position="18"/>
        <end position="289"/>
    </location>
</feature>
<sequence>MLSYEAVVGAAARLAKTPVRKTPLVEIWEGVYCKLENTQVTGSFKARGAANKVLQTKGSVVCHSAGNHGAAVAWAAKLRGVECTVVVPRTAPEAKKALIRKFGAAIVETDHARRAQAVREIVDRTGASMVHPFDDLDVIAGQGTLALELPDDLDAVVVPVSGGGLAAGIATVLGGDKVFLVEPEGKGLGKALAAGNRLLDPSMEPLAETIADGMRSRALGERPWGILSAKIPPSRVLSVSNEAILEAMALTFQDLKTVCEPSGATALAALLEHRDTIGARRRIGLVVCGGNLDVPPMLRRFYRL</sequence>
<keyword evidence="11" id="KW-1185">Reference proteome</keyword>
<dbReference type="PANTHER" id="PTHR43050">
    <property type="entry name" value="SERINE / THREONINE RACEMASE FAMILY MEMBER"/>
    <property type="match status" value="1"/>
</dbReference>
<protein>
    <recommendedName>
        <fullName evidence="9">Tryptophan synthase beta chain-like PALP domain-containing protein</fullName>
    </recommendedName>
</protein>
<dbReference type="SUPFAM" id="SSF53686">
    <property type="entry name" value="Tryptophan synthase beta subunit-like PLP-dependent enzymes"/>
    <property type="match status" value="1"/>
</dbReference>
<dbReference type="InterPro" id="IPR001926">
    <property type="entry name" value="TrpB-like_PALP"/>
</dbReference>
<reference evidence="10" key="1">
    <citation type="submission" date="2023-01" db="EMBL/GenBank/DDBJ databases">
        <title>Metagenome sequencing of chrysophaentin producing Chrysophaeum taylorii.</title>
        <authorList>
            <person name="Davison J."/>
            <person name="Bewley C."/>
        </authorList>
    </citation>
    <scope>NUCLEOTIDE SEQUENCE</scope>
    <source>
        <strain evidence="10">NIES-1699</strain>
    </source>
</reference>
<accession>A0AAD7UB07</accession>
<comment type="cofactor">
    <cofactor evidence="2">
        <name>pyridoxal 5'-phosphate</name>
        <dbReference type="ChEBI" id="CHEBI:597326"/>
    </cofactor>
</comment>
<dbReference type="CDD" id="cd01562">
    <property type="entry name" value="Thr-dehyd"/>
    <property type="match status" value="1"/>
</dbReference>
<dbReference type="EMBL" id="JAQMWT010000524">
    <property type="protein sequence ID" value="KAJ8600338.1"/>
    <property type="molecule type" value="Genomic_DNA"/>
</dbReference>
<keyword evidence="6" id="KW-0460">Magnesium</keyword>
<evidence type="ECO:0000256" key="5">
    <source>
        <dbReference type="ARBA" id="ARBA00010869"/>
    </source>
</evidence>
<dbReference type="Proteomes" id="UP001230188">
    <property type="component" value="Unassembled WGS sequence"/>
</dbReference>
<dbReference type="InterPro" id="IPR036052">
    <property type="entry name" value="TrpB-like_PALP_sf"/>
</dbReference>
<dbReference type="GO" id="GO:0030378">
    <property type="term" value="F:serine racemase activity"/>
    <property type="evidence" value="ECO:0007669"/>
    <property type="project" value="TreeGrafter"/>
</dbReference>
<evidence type="ECO:0000256" key="1">
    <source>
        <dbReference type="ARBA" id="ARBA00001913"/>
    </source>
</evidence>
<gene>
    <name evidence="10" type="ORF">CTAYLR_000660</name>
</gene>
<evidence type="ECO:0000256" key="4">
    <source>
        <dbReference type="ARBA" id="ARBA00001946"/>
    </source>
</evidence>
<dbReference type="PANTHER" id="PTHR43050:SF1">
    <property type="entry name" value="SERINE RACEMASE"/>
    <property type="match status" value="1"/>
</dbReference>
<evidence type="ECO:0000313" key="10">
    <source>
        <dbReference type="EMBL" id="KAJ8600338.1"/>
    </source>
</evidence>
<organism evidence="10 11">
    <name type="scientific">Chrysophaeum taylorii</name>
    <dbReference type="NCBI Taxonomy" id="2483200"/>
    <lineage>
        <taxon>Eukaryota</taxon>
        <taxon>Sar</taxon>
        <taxon>Stramenopiles</taxon>
        <taxon>Ochrophyta</taxon>
        <taxon>Pelagophyceae</taxon>
        <taxon>Pelagomonadales</taxon>
        <taxon>Pelagomonadaceae</taxon>
        <taxon>Chrysophaeum</taxon>
    </lineage>
</organism>
<evidence type="ECO:0000259" key="9">
    <source>
        <dbReference type="Pfam" id="PF00291"/>
    </source>
</evidence>
<evidence type="ECO:0000256" key="6">
    <source>
        <dbReference type="ARBA" id="ARBA00022842"/>
    </source>
</evidence>
<keyword evidence="7" id="KW-0663">Pyridoxal phosphate</keyword>
<comment type="caution">
    <text evidence="10">The sequence shown here is derived from an EMBL/GenBank/DDBJ whole genome shotgun (WGS) entry which is preliminary data.</text>
</comment>
<dbReference type="Pfam" id="PF00291">
    <property type="entry name" value="PALP"/>
    <property type="match status" value="1"/>
</dbReference>
<comment type="cofactor">
    <cofactor evidence="3">
        <name>Mn(2+)</name>
        <dbReference type="ChEBI" id="CHEBI:29035"/>
    </cofactor>
</comment>
<dbReference type="InterPro" id="IPR000634">
    <property type="entry name" value="Ser/Thr_deHydtase_PyrdxlP-BS"/>
</dbReference>
<evidence type="ECO:0000256" key="7">
    <source>
        <dbReference type="ARBA" id="ARBA00022898"/>
    </source>
</evidence>
<proteinExistence type="inferred from homology"/>
<keyword evidence="8" id="KW-0456">Lyase</keyword>
<comment type="cofactor">
    <cofactor evidence="4">
        <name>Mg(2+)</name>
        <dbReference type="ChEBI" id="CHEBI:18420"/>
    </cofactor>
</comment>
<evidence type="ECO:0000256" key="2">
    <source>
        <dbReference type="ARBA" id="ARBA00001933"/>
    </source>
</evidence>
<comment type="cofactor">
    <cofactor evidence="1">
        <name>Ca(2+)</name>
        <dbReference type="ChEBI" id="CHEBI:29108"/>
    </cofactor>
</comment>
<comment type="similarity">
    <text evidence="5">Belongs to the serine/threonine dehydratase family.</text>
</comment>
<name>A0AAD7UB07_9STRA</name>
<dbReference type="GO" id="GO:0003941">
    <property type="term" value="F:L-serine ammonia-lyase activity"/>
    <property type="evidence" value="ECO:0007669"/>
    <property type="project" value="TreeGrafter"/>
</dbReference>
<dbReference type="PROSITE" id="PS00165">
    <property type="entry name" value="DEHYDRATASE_SER_THR"/>
    <property type="match status" value="1"/>
</dbReference>
<dbReference type="GO" id="GO:0070179">
    <property type="term" value="P:D-serine biosynthetic process"/>
    <property type="evidence" value="ECO:0007669"/>
    <property type="project" value="TreeGrafter"/>
</dbReference>
<dbReference type="Gene3D" id="3.40.50.1100">
    <property type="match status" value="2"/>
</dbReference>
<dbReference type="GO" id="GO:0030170">
    <property type="term" value="F:pyridoxal phosphate binding"/>
    <property type="evidence" value="ECO:0007669"/>
    <property type="project" value="InterPro"/>
</dbReference>
<dbReference type="FunFam" id="3.40.50.1100:FF:000005">
    <property type="entry name" value="Threonine dehydratase catabolic"/>
    <property type="match status" value="1"/>
</dbReference>
<dbReference type="GO" id="GO:0005524">
    <property type="term" value="F:ATP binding"/>
    <property type="evidence" value="ECO:0007669"/>
    <property type="project" value="TreeGrafter"/>
</dbReference>
<dbReference type="AlphaFoldDB" id="A0AAD7UB07"/>
<evidence type="ECO:0000256" key="8">
    <source>
        <dbReference type="ARBA" id="ARBA00023239"/>
    </source>
</evidence>
<evidence type="ECO:0000313" key="11">
    <source>
        <dbReference type="Proteomes" id="UP001230188"/>
    </source>
</evidence>
<dbReference type="GO" id="GO:0018114">
    <property type="term" value="F:threonine racemase activity"/>
    <property type="evidence" value="ECO:0007669"/>
    <property type="project" value="TreeGrafter"/>
</dbReference>